<gene>
    <name evidence="2" type="ORF">HNR21_002194</name>
</gene>
<sequence>MYNTPPIGGIAAGFGGAAAASPWLGLQALWLGLAVFTLVSAGMAVKRILPARKG</sequence>
<evidence type="ECO:0000256" key="1">
    <source>
        <dbReference type="SAM" id="Phobius"/>
    </source>
</evidence>
<reference evidence="2 3" key="1">
    <citation type="submission" date="2020-08" db="EMBL/GenBank/DDBJ databases">
        <title>Sequencing the genomes of 1000 actinobacteria strains.</title>
        <authorList>
            <person name="Klenk H.-P."/>
        </authorList>
    </citation>
    <scope>NUCLEOTIDE SEQUENCE [LARGE SCALE GENOMIC DNA]</scope>
    <source>
        <strain evidence="2 3">DSM 45823</strain>
    </source>
</reference>
<keyword evidence="1" id="KW-0472">Membrane</keyword>
<evidence type="ECO:0000313" key="3">
    <source>
        <dbReference type="Proteomes" id="UP000539313"/>
    </source>
</evidence>
<dbReference type="EMBL" id="JACJII010000001">
    <property type="protein sequence ID" value="MBA9003312.1"/>
    <property type="molecule type" value="Genomic_DNA"/>
</dbReference>
<dbReference type="AlphaFoldDB" id="A0A7W3MWQ5"/>
<dbReference type="Proteomes" id="UP000539313">
    <property type="component" value="Unassembled WGS sequence"/>
</dbReference>
<keyword evidence="1" id="KW-0812">Transmembrane</keyword>
<dbReference type="RefSeq" id="WP_182705098.1">
    <property type="nucleotide sequence ID" value="NZ_JACJII010000001.1"/>
</dbReference>
<keyword evidence="1" id="KW-1133">Transmembrane helix</keyword>
<evidence type="ECO:0000313" key="2">
    <source>
        <dbReference type="EMBL" id="MBA9003312.1"/>
    </source>
</evidence>
<accession>A0A7W3MWQ5</accession>
<keyword evidence="3" id="KW-1185">Reference proteome</keyword>
<feature type="transmembrane region" description="Helical" evidence="1">
    <location>
        <begin position="29"/>
        <end position="49"/>
    </location>
</feature>
<protein>
    <submittedName>
        <fullName evidence="2">Uncharacterized protein</fullName>
    </submittedName>
</protein>
<name>A0A7W3MWQ5_9ACTN</name>
<organism evidence="2 3">
    <name type="scientific">Thermomonospora cellulosilytica</name>
    <dbReference type="NCBI Taxonomy" id="1411118"/>
    <lineage>
        <taxon>Bacteria</taxon>
        <taxon>Bacillati</taxon>
        <taxon>Actinomycetota</taxon>
        <taxon>Actinomycetes</taxon>
        <taxon>Streptosporangiales</taxon>
        <taxon>Thermomonosporaceae</taxon>
        <taxon>Thermomonospora</taxon>
    </lineage>
</organism>
<proteinExistence type="predicted"/>
<comment type="caution">
    <text evidence="2">The sequence shown here is derived from an EMBL/GenBank/DDBJ whole genome shotgun (WGS) entry which is preliminary data.</text>
</comment>